<evidence type="ECO:0000256" key="6">
    <source>
        <dbReference type="ARBA" id="ARBA00022741"/>
    </source>
</evidence>
<evidence type="ECO:0000256" key="3">
    <source>
        <dbReference type="ARBA" id="ARBA00022670"/>
    </source>
</evidence>
<evidence type="ECO:0000256" key="16">
    <source>
        <dbReference type="SAM" id="MobiDB-lite"/>
    </source>
</evidence>
<evidence type="ECO:0000313" key="21">
    <source>
        <dbReference type="Proteomes" id="UP000284046"/>
    </source>
</evidence>
<dbReference type="CDD" id="cd19501">
    <property type="entry name" value="RecA-like_FtsH"/>
    <property type="match status" value="1"/>
</dbReference>
<name>A0A413KII0_STRAP</name>
<dbReference type="AlphaFoldDB" id="A0A413KII0"/>
<dbReference type="PANTHER" id="PTHR23076">
    <property type="entry name" value="METALLOPROTEASE M41 FTSH"/>
    <property type="match status" value="1"/>
</dbReference>
<keyword evidence="3 14" id="KW-0645">Protease</keyword>
<dbReference type="InterPro" id="IPR037219">
    <property type="entry name" value="Peptidase_M41-like"/>
</dbReference>
<dbReference type="GO" id="GO:0016887">
    <property type="term" value="F:ATP hydrolysis activity"/>
    <property type="evidence" value="ECO:0007669"/>
    <property type="project" value="UniProtKB-UniRule"/>
</dbReference>
<dbReference type="PROSITE" id="PS00674">
    <property type="entry name" value="AAA"/>
    <property type="match status" value="1"/>
</dbReference>
<evidence type="ECO:0000256" key="1">
    <source>
        <dbReference type="ARBA" id="ARBA00004370"/>
    </source>
</evidence>
<dbReference type="GO" id="GO:0005886">
    <property type="term" value="C:plasma membrane"/>
    <property type="evidence" value="ECO:0007669"/>
    <property type="project" value="UniProtKB-SubCell"/>
</dbReference>
<dbReference type="FunFam" id="1.10.8.60:FF:000001">
    <property type="entry name" value="ATP-dependent zinc metalloprotease FtsH"/>
    <property type="match status" value="1"/>
</dbReference>
<proteinExistence type="inferred from homology"/>
<dbReference type="GO" id="GO:0008270">
    <property type="term" value="F:zinc ion binding"/>
    <property type="evidence" value="ECO:0007669"/>
    <property type="project" value="UniProtKB-UniRule"/>
</dbReference>
<keyword evidence="11 14" id="KW-0482">Metalloprotease</keyword>
<keyword evidence="7 14" id="KW-0378">Hydrolase</keyword>
<dbReference type="GO" id="GO:0004222">
    <property type="term" value="F:metalloendopeptidase activity"/>
    <property type="evidence" value="ECO:0007669"/>
    <property type="project" value="InterPro"/>
</dbReference>
<dbReference type="Gene3D" id="3.40.50.300">
    <property type="entry name" value="P-loop containing nucleotide triphosphate hydrolases"/>
    <property type="match status" value="1"/>
</dbReference>
<dbReference type="SUPFAM" id="SSF140990">
    <property type="entry name" value="FtsH protease domain-like"/>
    <property type="match status" value="1"/>
</dbReference>
<evidence type="ECO:0000313" key="22">
    <source>
        <dbReference type="Proteomes" id="UP001526076"/>
    </source>
</evidence>
<evidence type="ECO:0000256" key="4">
    <source>
        <dbReference type="ARBA" id="ARBA00022692"/>
    </source>
</evidence>
<comment type="similarity">
    <text evidence="13 14">In the central section; belongs to the AAA ATPase family.</text>
</comment>
<dbReference type="InterPro" id="IPR003960">
    <property type="entry name" value="ATPase_AAA_CS"/>
</dbReference>
<dbReference type="NCBIfam" id="TIGR01241">
    <property type="entry name" value="FtsH_fam"/>
    <property type="match status" value="1"/>
</dbReference>
<dbReference type="InterPro" id="IPR027417">
    <property type="entry name" value="P-loop_NTPase"/>
</dbReference>
<dbReference type="RefSeq" id="WP_024053281.1">
    <property type="nucleotide sequence ID" value="NZ_CP118029.1"/>
</dbReference>
<dbReference type="Pfam" id="PF17862">
    <property type="entry name" value="AAA_lid_3"/>
    <property type="match status" value="1"/>
</dbReference>
<dbReference type="FunFam" id="1.20.58.760:FF:000001">
    <property type="entry name" value="ATP-dependent zinc metalloprotease FtsH"/>
    <property type="match status" value="1"/>
</dbReference>
<keyword evidence="5 14" id="KW-0479">Metal-binding</keyword>
<comment type="subunit">
    <text evidence="14">Homohexamer.</text>
</comment>
<evidence type="ECO:0000256" key="12">
    <source>
        <dbReference type="ARBA" id="ARBA00023136"/>
    </source>
</evidence>
<sequence>MKNKQNNGFIKNPFLYILIIVVVITGFQYFSAGSSVGRSQQINYTELVKEIRNGNVKDISYQPNGSVIEVAGTYKKEKKVKDNSGIQFFTPSSTSVSRFTSVILPSDLTVAELQKLASDKGTEITIKRESSSGVWIQVLTTLVPFAIFAFFLFSMMNQGGGGGARGAMSFGRNKARATNKEDIKVRFSDVAGAEEEKQELVEVVEFLKDPKRYTKLGARIPAGVLLEGPPGTGKTLLAKAVAGEAGVPFFSISGSDFVEMFVGVGASRVRSLFEDAKKAAPAIIFIDEIDAVGRQRGVGLGGGNDEREQTLNQLLIEMDGFEGNEGIIVIAATNRSDVLDPALLRPGRFDRKVLVGQPDVKGREAILRVHARNKPLAEDVDLKLVAQQTPGFVGADLENVLNEAALVAARRNKRVIDASDIDEAEDRVIAGPSKKDKTVSQRDRQIVAYHEAGHTIVGLVLSNARVVHKVTIVPRGRAGGYMIALPKEDQTLLSKEDMKEQLAGLMGGRVAEEIIFNVQTTGASNDFEQATQMARAMVTEYGMSEKLGPVQYEGNHAMFGAASPQKSISEQTAYEIDEEVRNLLNEARNKAAEIIQSNREKHKLIAEALLKYETLDSHQIKSLYETGEMPDEPSVSSSHALSYDEVKSQMEEQKPE</sequence>
<feature type="transmembrane region" description="Helical" evidence="14">
    <location>
        <begin position="134"/>
        <end position="153"/>
    </location>
</feature>
<dbReference type="EMBL" id="QRWZ01000014">
    <property type="protein sequence ID" value="RGT59757.1"/>
    <property type="molecule type" value="Genomic_DNA"/>
</dbReference>
<comment type="caution">
    <text evidence="20">The sequence shown here is derived from an EMBL/GenBank/DDBJ whole genome shotgun (WGS) entry which is preliminary data.</text>
</comment>
<dbReference type="InterPro" id="IPR000642">
    <property type="entry name" value="Peptidase_M41"/>
</dbReference>
<feature type="compositionally biased region" description="Basic and acidic residues" evidence="16">
    <location>
        <begin position="642"/>
        <end position="656"/>
    </location>
</feature>
<dbReference type="EC" id="3.4.24.-" evidence="14"/>
<evidence type="ECO:0000256" key="7">
    <source>
        <dbReference type="ARBA" id="ARBA00022801"/>
    </source>
</evidence>
<dbReference type="EMBL" id="JAPAHU010000020">
    <property type="protein sequence ID" value="MCW1042767.1"/>
    <property type="molecule type" value="Genomic_DNA"/>
</dbReference>
<keyword evidence="4 14" id="KW-0812">Transmembrane</keyword>
<dbReference type="Gene3D" id="1.10.8.60">
    <property type="match status" value="1"/>
</dbReference>
<keyword evidence="8 14" id="KW-0862">Zinc</keyword>
<dbReference type="HAMAP" id="MF_01458">
    <property type="entry name" value="FtsH"/>
    <property type="match status" value="1"/>
</dbReference>
<evidence type="ECO:0000313" key="20">
    <source>
        <dbReference type="EMBL" id="RGT59757.1"/>
    </source>
</evidence>
<evidence type="ECO:0000256" key="13">
    <source>
        <dbReference type="ARBA" id="ARBA00061570"/>
    </source>
</evidence>
<feature type="binding site" evidence="14">
    <location>
        <position position="454"/>
    </location>
    <ligand>
        <name>Zn(2+)</name>
        <dbReference type="ChEBI" id="CHEBI:29105"/>
        <note>catalytic</note>
    </ligand>
</feature>
<dbReference type="InterPro" id="IPR003593">
    <property type="entry name" value="AAA+_ATPase"/>
</dbReference>
<dbReference type="Proteomes" id="UP001526076">
    <property type="component" value="Unassembled WGS sequence"/>
</dbReference>
<dbReference type="GO" id="GO:0030163">
    <property type="term" value="P:protein catabolic process"/>
    <property type="evidence" value="ECO:0007669"/>
    <property type="project" value="UniProtKB-UniRule"/>
</dbReference>
<evidence type="ECO:0000256" key="9">
    <source>
        <dbReference type="ARBA" id="ARBA00022840"/>
    </source>
</evidence>
<feature type="region of interest" description="Disordered" evidence="16">
    <location>
        <begin position="627"/>
        <end position="656"/>
    </location>
</feature>
<dbReference type="InterPro" id="IPR041569">
    <property type="entry name" value="AAA_lid_3"/>
</dbReference>
<comment type="function">
    <text evidence="14">Acts as a processive, ATP-dependent zinc metallopeptidase for both cytoplasmic and membrane proteins. Plays a role in the quality control of integral membrane proteins.</text>
</comment>
<dbReference type="GO" id="GO:0005524">
    <property type="term" value="F:ATP binding"/>
    <property type="evidence" value="ECO:0007669"/>
    <property type="project" value="UniProtKB-UniRule"/>
</dbReference>
<dbReference type="InterPro" id="IPR011546">
    <property type="entry name" value="Pept_M41_FtsH_extracell"/>
</dbReference>
<reference evidence="20 21" key="1">
    <citation type="submission" date="2018-08" db="EMBL/GenBank/DDBJ databases">
        <title>A genome reference for cultivated species of the human gut microbiota.</title>
        <authorList>
            <person name="Zou Y."/>
            <person name="Xue W."/>
            <person name="Luo G."/>
        </authorList>
    </citation>
    <scope>NUCLEOTIDE SEQUENCE [LARGE SCALE GENOMIC DNA]</scope>
    <source>
        <strain evidence="20 21">AF18-38</strain>
    </source>
</reference>
<evidence type="ECO:0000256" key="11">
    <source>
        <dbReference type="ARBA" id="ARBA00023049"/>
    </source>
</evidence>
<evidence type="ECO:0000259" key="17">
    <source>
        <dbReference type="SMART" id="SM00382"/>
    </source>
</evidence>
<feature type="active site" evidence="14">
    <location>
        <position position="451"/>
    </location>
</feature>
<comment type="similarity">
    <text evidence="15">Belongs to the AAA ATPase family.</text>
</comment>
<evidence type="ECO:0000256" key="10">
    <source>
        <dbReference type="ARBA" id="ARBA00022989"/>
    </source>
</evidence>
<evidence type="ECO:0000256" key="2">
    <source>
        <dbReference type="ARBA" id="ARBA00010044"/>
    </source>
</evidence>
<evidence type="ECO:0000256" key="14">
    <source>
        <dbReference type="HAMAP-Rule" id="MF_01458"/>
    </source>
</evidence>
<keyword evidence="22" id="KW-1185">Reference proteome</keyword>
<organism evidence="20 21">
    <name type="scientific">Streptococcus anginosus</name>
    <dbReference type="NCBI Taxonomy" id="1328"/>
    <lineage>
        <taxon>Bacteria</taxon>
        <taxon>Bacillati</taxon>
        <taxon>Bacillota</taxon>
        <taxon>Bacilli</taxon>
        <taxon>Lactobacillales</taxon>
        <taxon>Streptococcaceae</taxon>
        <taxon>Streptococcus</taxon>
        <taxon>Streptococcus anginosus group</taxon>
    </lineage>
</organism>
<feature type="domain" description="AAA+ ATPase" evidence="17">
    <location>
        <begin position="220"/>
        <end position="359"/>
    </location>
</feature>
<dbReference type="Pfam" id="PF06480">
    <property type="entry name" value="FtsH_ext"/>
    <property type="match status" value="1"/>
</dbReference>
<evidence type="ECO:0000313" key="18">
    <source>
        <dbReference type="EMBL" id="MCW1042767.1"/>
    </source>
</evidence>
<comment type="similarity">
    <text evidence="2 14">In the C-terminal section; belongs to the peptidase M41 family.</text>
</comment>
<evidence type="ECO:0000313" key="19">
    <source>
        <dbReference type="EMBL" id="MCW1073273.1"/>
    </source>
</evidence>
<dbReference type="GO" id="GO:0006508">
    <property type="term" value="P:proteolysis"/>
    <property type="evidence" value="ECO:0007669"/>
    <property type="project" value="UniProtKB-KW"/>
</dbReference>
<dbReference type="Proteomes" id="UP001208853">
    <property type="component" value="Unassembled WGS sequence"/>
</dbReference>
<dbReference type="GO" id="GO:0004176">
    <property type="term" value="F:ATP-dependent peptidase activity"/>
    <property type="evidence" value="ECO:0007669"/>
    <property type="project" value="InterPro"/>
</dbReference>
<dbReference type="InterPro" id="IPR005936">
    <property type="entry name" value="FtsH"/>
</dbReference>
<dbReference type="SMART" id="SM00382">
    <property type="entry name" value="AAA"/>
    <property type="match status" value="1"/>
</dbReference>
<dbReference type="SUPFAM" id="SSF52540">
    <property type="entry name" value="P-loop containing nucleoside triphosphate hydrolases"/>
    <property type="match status" value="1"/>
</dbReference>
<evidence type="ECO:0000256" key="8">
    <source>
        <dbReference type="ARBA" id="ARBA00022833"/>
    </source>
</evidence>
<dbReference type="Gene3D" id="1.20.58.760">
    <property type="entry name" value="Peptidase M41"/>
    <property type="match status" value="1"/>
</dbReference>
<keyword evidence="14" id="KW-1003">Cell membrane</keyword>
<comment type="subcellular location">
    <subcellularLocation>
        <location evidence="14">Cell membrane</location>
        <topology evidence="14">Multi-pass membrane protein</topology>
        <orientation evidence="14">Cytoplasmic side</orientation>
    </subcellularLocation>
    <subcellularLocation>
        <location evidence="1">Membrane</location>
    </subcellularLocation>
</comment>
<comment type="cofactor">
    <cofactor evidence="14">
        <name>Zn(2+)</name>
        <dbReference type="ChEBI" id="CHEBI:29105"/>
    </cofactor>
    <text evidence="14">Binds 1 zinc ion per subunit.</text>
</comment>
<feature type="binding site" evidence="14">
    <location>
        <position position="450"/>
    </location>
    <ligand>
        <name>Zn(2+)</name>
        <dbReference type="ChEBI" id="CHEBI:29105"/>
        <note>catalytic</note>
    </ligand>
</feature>
<gene>
    <name evidence="14 18" type="primary">ftsH</name>
    <name evidence="20" type="ORF">DWX18_09005</name>
    <name evidence="18" type="ORF">OJ597_10145</name>
    <name evidence="19" type="ORF">OJ930_09745</name>
</gene>
<accession>A0A413KII0</accession>
<evidence type="ECO:0000256" key="15">
    <source>
        <dbReference type="RuleBase" id="RU003651"/>
    </source>
</evidence>
<dbReference type="PANTHER" id="PTHR23076:SF113">
    <property type="entry name" value="ATP-DEPENDENT ZINC METALLOPROTEASE FTSH 1, CHLOROPLASTIC-RELATED"/>
    <property type="match status" value="1"/>
</dbReference>
<feature type="transmembrane region" description="Helical" evidence="14">
    <location>
        <begin position="12"/>
        <end position="30"/>
    </location>
</feature>
<dbReference type="InterPro" id="IPR003959">
    <property type="entry name" value="ATPase_AAA_core"/>
</dbReference>
<keyword evidence="9 14" id="KW-0067">ATP-binding</keyword>
<feature type="binding site" evidence="14">
    <location>
        <position position="526"/>
    </location>
    <ligand>
        <name>Zn(2+)</name>
        <dbReference type="ChEBI" id="CHEBI:29105"/>
        <note>catalytic</note>
    </ligand>
</feature>
<keyword evidence="10 14" id="KW-1133">Transmembrane helix</keyword>
<dbReference type="EMBL" id="JAPAIK010000118">
    <property type="protein sequence ID" value="MCW1073273.1"/>
    <property type="molecule type" value="Genomic_DNA"/>
</dbReference>
<dbReference type="Proteomes" id="UP000284046">
    <property type="component" value="Unassembled WGS sequence"/>
</dbReference>
<keyword evidence="12 14" id="KW-0472">Membrane</keyword>
<dbReference type="Pfam" id="PF01434">
    <property type="entry name" value="Peptidase_M41"/>
    <property type="match status" value="1"/>
</dbReference>
<protein>
    <recommendedName>
        <fullName evidence="14">ATP-dependent zinc metalloprotease FtsH</fullName>
        <ecNumber evidence="14">3.4.24.-</ecNumber>
    </recommendedName>
</protein>
<evidence type="ECO:0000256" key="5">
    <source>
        <dbReference type="ARBA" id="ARBA00022723"/>
    </source>
</evidence>
<dbReference type="FunFam" id="3.40.50.300:FF:000001">
    <property type="entry name" value="ATP-dependent zinc metalloprotease FtsH"/>
    <property type="match status" value="1"/>
</dbReference>
<feature type="binding site" evidence="14">
    <location>
        <begin position="228"/>
        <end position="235"/>
    </location>
    <ligand>
        <name>ATP</name>
        <dbReference type="ChEBI" id="CHEBI:30616"/>
    </ligand>
</feature>
<keyword evidence="6 14" id="KW-0547">Nucleotide-binding</keyword>
<dbReference type="Pfam" id="PF00004">
    <property type="entry name" value="AAA"/>
    <property type="match status" value="1"/>
</dbReference>
<reference evidence="18 22" key="2">
    <citation type="submission" date="2022-10" db="EMBL/GenBank/DDBJ databases">
        <title>Comparative genomic study of S. anginosus.</title>
        <authorList>
            <person name="Prasad A."/>
            <person name="Ene A."/>
            <person name="Jablonska S."/>
            <person name="Du J."/>
            <person name="Wolfe A.J."/>
            <person name="Putonti C."/>
        </authorList>
    </citation>
    <scope>NUCLEOTIDE SEQUENCE [LARGE SCALE GENOMIC DNA]</scope>
    <source>
        <strain evidence="19">UMB6888</strain>
        <strain evidence="18 22">UMB9231</strain>
    </source>
</reference>